<comment type="caution">
    <text evidence="2">The sequence shown here is derived from an EMBL/GenBank/DDBJ whole genome shotgun (WGS) entry which is preliminary data.</text>
</comment>
<feature type="transmembrane region" description="Helical" evidence="1">
    <location>
        <begin position="21"/>
        <end position="42"/>
    </location>
</feature>
<keyword evidence="1" id="KW-0472">Membrane</keyword>
<keyword evidence="1" id="KW-1133">Transmembrane helix</keyword>
<accession>A0A922HYK3</accession>
<keyword evidence="3" id="KW-1185">Reference proteome</keyword>
<name>A0A922HYK3_DERFA</name>
<dbReference type="Proteomes" id="UP000790347">
    <property type="component" value="Unassembled WGS sequence"/>
</dbReference>
<evidence type="ECO:0000313" key="2">
    <source>
        <dbReference type="EMBL" id="KAH9511257.1"/>
    </source>
</evidence>
<evidence type="ECO:0000313" key="3">
    <source>
        <dbReference type="Proteomes" id="UP000790347"/>
    </source>
</evidence>
<sequence>MGLSLSIERFFDDNDFGIIKIISPNQLILIFTIVSLILWYILKVFIKLACILIGKFLNLIFYIYLIALYK</sequence>
<protein>
    <submittedName>
        <fullName evidence="2">Leukotriene A-4 hydrolase, variant 3</fullName>
    </submittedName>
</protein>
<gene>
    <name evidence="2" type="primary">LTA4H_1</name>
    <name evidence="2" type="ORF">DERF_009726</name>
</gene>
<organism evidence="2 3">
    <name type="scientific">Dermatophagoides farinae</name>
    <name type="common">American house dust mite</name>
    <dbReference type="NCBI Taxonomy" id="6954"/>
    <lineage>
        <taxon>Eukaryota</taxon>
        <taxon>Metazoa</taxon>
        <taxon>Ecdysozoa</taxon>
        <taxon>Arthropoda</taxon>
        <taxon>Chelicerata</taxon>
        <taxon>Arachnida</taxon>
        <taxon>Acari</taxon>
        <taxon>Acariformes</taxon>
        <taxon>Sarcoptiformes</taxon>
        <taxon>Astigmata</taxon>
        <taxon>Psoroptidia</taxon>
        <taxon>Analgoidea</taxon>
        <taxon>Pyroglyphidae</taxon>
        <taxon>Dermatophagoidinae</taxon>
        <taxon>Dermatophagoides</taxon>
    </lineage>
</organism>
<evidence type="ECO:0000256" key="1">
    <source>
        <dbReference type="SAM" id="Phobius"/>
    </source>
</evidence>
<keyword evidence="1" id="KW-0812">Transmembrane</keyword>
<reference evidence="2" key="2">
    <citation type="journal article" date="2022" name="Res Sq">
        <title>Comparative Genomics Reveals Insights into the Divergent Evolution of Astigmatic Mites and Household Pest Adaptations.</title>
        <authorList>
            <person name="Xiong Q."/>
            <person name="Wan A.T.-Y."/>
            <person name="Liu X.-Y."/>
            <person name="Fung C.S.-H."/>
            <person name="Xiao X."/>
            <person name="Malainual N."/>
            <person name="Hou J."/>
            <person name="Wang L."/>
            <person name="Wang M."/>
            <person name="Yang K."/>
            <person name="Cui Y."/>
            <person name="Leung E."/>
            <person name="Nong W."/>
            <person name="Shin S.-K."/>
            <person name="Au S."/>
            <person name="Jeong K.Y."/>
            <person name="Chew F.T."/>
            <person name="Hui J."/>
            <person name="Leung T.F."/>
            <person name="Tungtrongchitr A."/>
            <person name="Zhong N."/>
            <person name="Liu Z."/>
            <person name="Tsui S."/>
        </authorList>
    </citation>
    <scope>NUCLEOTIDE SEQUENCE</scope>
    <source>
        <strain evidence="2">Derf</strain>
        <tissue evidence="2">Whole organism</tissue>
    </source>
</reference>
<reference evidence="2" key="1">
    <citation type="submission" date="2013-05" db="EMBL/GenBank/DDBJ databases">
        <authorList>
            <person name="Yim A.K.Y."/>
            <person name="Chan T.F."/>
            <person name="Ji K.M."/>
            <person name="Liu X.Y."/>
            <person name="Zhou J.W."/>
            <person name="Li R.Q."/>
            <person name="Yang K.Y."/>
            <person name="Li J."/>
            <person name="Li M."/>
            <person name="Law P.T.W."/>
            <person name="Wu Y.L."/>
            <person name="Cai Z.L."/>
            <person name="Qin H."/>
            <person name="Bao Y."/>
            <person name="Leung R.K.K."/>
            <person name="Ng P.K.S."/>
            <person name="Zou J."/>
            <person name="Zhong X.J."/>
            <person name="Ran P.X."/>
            <person name="Zhong N.S."/>
            <person name="Liu Z.G."/>
            <person name="Tsui S.K.W."/>
        </authorList>
    </citation>
    <scope>NUCLEOTIDE SEQUENCE</scope>
    <source>
        <strain evidence="2">Derf</strain>
        <tissue evidence="2">Whole organism</tissue>
    </source>
</reference>
<dbReference type="AlphaFoldDB" id="A0A922HYK3"/>
<dbReference type="GO" id="GO:0016787">
    <property type="term" value="F:hydrolase activity"/>
    <property type="evidence" value="ECO:0007669"/>
    <property type="project" value="UniProtKB-KW"/>
</dbReference>
<feature type="transmembrane region" description="Helical" evidence="1">
    <location>
        <begin position="48"/>
        <end position="69"/>
    </location>
</feature>
<dbReference type="EMBL" id="ASGP02000004">
    <property type="protein sequence ID" value="KAH9511257.1"/>
    <property type="molecule type" value="Genomic_DNA"/>
</dbReference>
<keyword evidence="2" id="KW-0378">Hydrolase</keyword>
<proteinExistence type="predicted"/>